<dbReference type="Pfam" id="PF14534">
    <property type="entry name" value="DUF4440"/>
    <property type="match status" value="1"/>
</dbReference>
<gene>
    <name evidence="2" type="ORF">DQQ10_13830</name>
</gene>
<evidence type="ECO:0000313" key="2">
    <source>
        <dbReference type="EMBL" id="RAW00664.1"/>
    </source>
</evidence>
<dbReference type="RefSeq" id="WP_112747464.1">
    <property type="nucleotide sequence ID" value="NZ_QMFY01000006.1"/>
</dbReference>
<evidence type="ECO:0000313" key="3">
    <source>
        <dbReference type="Proteomes" id="UP000251889"/>
    </source>
</evidence>
<dbReference type="EMBL" id="QMFY01000006">
    <property type="protein sequence ID" value="RAW00664.1"/>
    <property type="molecule type" value="Genomic_DNA"/>
</dbReference>
<dbReference type="InterPro" id="IPR027843">
    <property type="entry name" value="DUF4440"/>
</dbReference>
<comment type="caution">
    <text evidence="2">The sequence shown here is derived from an EMBL/GenBank/DDBJ whole genome shotgun (WGS) entry which is preliminary data.</text>
</comment>
<dbReference type="AlphaFoldDB" id="A0A364Y1S7"/>
<dbReference type="SUPFAM" id="SSF54427">
    <property type="entry name" value="NTF2-like"/>
    <property type="match status" value="1"/>
</dbReference>
<name>A0A364Y1S7_9BACT</name>
<dbReference type="Gene3D" id="3.10.450.50">
    <property type="match status" value="1"/>
</dbReference>
<keyword evidence="3" id="KW-1185">Reference proteome</keyword>
<reference evidence="2 3" key="1">
    <citation type="submission" date="2018-06" db="EMBL/GenBank/DDBJ databases">
        <title>Chryseolinea flavus sp. nov., a member of the phylum Bacteroidetes isolated from soil.</title>
        <authorList>
            <person name="Li Y."/>
            <person name="Wang J."/>
        </authorList>
    </citation>
    <scope>NUCLEOTIDE SEQUENCE [LARGE SCALE GENOMIC DNA]</scope>
    <source>
        <strain evidence="2 3">SDU1-6</strain>
    </source>
</reference>
<dbReference type="Proteomes" id="UP000251889">
    <property type="component" value="Unassembled WGS sequence"/>
</dbReference>
<proteinExistence type="predicted"/>
<evidence type="ECO:0000259" key="1">
    <source>
        <dbReference type="Pfam" id="PF14534"/>
    </source>
</evidence>
<dbReference type="OrthoDB" id="9802489at2"/>
<dbReference type="InterPro" id="IPR032710">
    <property type="entry name" value="NTF2-like_dom_sf"/>
</dbReference>
<feature type="domain" description="DUF4440" evidence="1">
    <location>
        <begin position="12"/>
        <end position="113"/>
    </location>
</feature>
<sequence>MSSTEESLLQTDLLWNKAIEENNVDEMAKHTHDEWLIFSGDGNFTNKETFLKQVRSGDLQHSKMKSKTLRVRVYGDTGLIIQQGISAGVWKGHEFSEAEISSTVFVKENGQWLAVQTMITPDVTSNKRA</sequence>
<organism evidence="2 3">
    <name type="scientific">Pseudochryseolinea flava</name>
    <dbReference type="NCBI Taxonomy" id="2059302"/>
    <lineage>
        <taxon>Bacteria</taxon>
        <taxon>Pseudomonadati</taxon>
        <taxon>Bacteroidota</taxon>
        <taxon>Cytophagia</taxon>
        <taxon>Cytophagales</taxon>
        <taxon>Fulvivirgaceae</taxon>
        <taxon>Pseudochryseolinea</taxon>
    </lineage>
</organism>
<protein>
    <submittedName>
        <fullName evidence="2">DUF4440 domain-containing protein</fullName>
    </submittedName>
</protein>
<accession>A0A364Y1S7</accession>